<accession>A0ABV3X823</accession>
<sequence length="741" mass="81276">MGEVSVRVAHNVYYETAVCACSLRKCVREEFIMFDFFKSRGKNSEEQRSSLRDRVKANPLPQVSAAVRGAAAVGDGKAVNTVQAQHGTDVAVLYLRRSEITREGLADFSALPDGIALILGFVSPDLDLADVGAAVHQAVGSDVRVVLMTDAGELCRPAGSTTLYQEAGDGRARVLLQAYSRRMIEDTFTMSIPLHDGDLKAERIEMTLDERLSAIKREIERYDPPFRISLYHTFALVYIDGLSRSETFLMQALYESRKFPCPYIGGSSAPDARGRACVYDGQESLEGHGVITLVRLRRGYRYGIFKTQAVERTGTSFIIDKASTALRSMETVQLDSGETLPAIDALKRMLSVSSAAELDEAMQHYTFASDINGEDFIRSVSALDHARGRVNLYCDIVTGERLHLMRRGSLADTLGHGLAEFCKGKPEPLGGILNDCILRRLAYAGETAHIDQFRGMPVAGFSSFGEIAGLHVNETLTAIFFYHVPSGVGFLDDYIDNFASIYADCEAFFFRRMIDRQAHVGALKDNLVQMFHEYQGKIPGIISSIARISDEVRAIQASLKNLSDGTAEQKQLFGQIVQQGSDIAPTLGKLAQGTQKISEVMGLITGIASQIHLLALNATIEAARAGETGRGFAVVAQEVGKLSETTRENLEVSDEAVRSLLHEVKSIDDIMASNEEISKKVTSFDRQFNEQVAKLEETLADSLRHIAESSRSVGELEKVSATANARIDDINRMIKNIERGA</sequence>
<organism evidence="4 5">
    <name type="scientific">Selenomonas sputigena</name>
    <dbReference type="NCBI Taxonomy" id="69823"/>
    <lineage>
        <taxon>Bacteria</taxon>
        <taxon>Bacillati</taxon>
        <taxon>Bacillota</taxon>
        <taxon>Negativicutes</taxon>
        <taxon>Selenomonadales</taxon>
        <taxon>Selenomonadaceae</taxon>
        <taxon>Selenomonas</taxon>
    </lineage>
</organism>
<feature type="domain" description="Methyl-accepting transducer" evidence="3">
    <location>
        <begin position="537"/>
        <end position="738"/>
    </location>
</feature>
<dbReference type="PROSITE" id="PS50111">
    <property type="entry name" value="CHEMOTAXIS_TRANSDUC_2"/>
    <property type="match status" value="1"/>
</dbReference>
<dbReference type="RefSeq" id="WP_368848066.1">
    <property type="nucleotide sequence ID" value="NZ_CP194411.1"/>
</dbReference>
<evidence type="ECO:0000313" key="5">
    <source>
        <dbReference type="Proteomes" id="UP001559623"/>
    </source>
</evidence>
<dbReference type="PANTHER" id="PTHR32089:SF112">
    <property type="entry name" value="LYSOZYME-LIKE PROTEIN-RELATED"/>
    <property type="match status" value="1"/>
</dbReference>
<dbReference type="Pfam" id="PF00015">
    <property type="entry name" value="MCPsignal"/>
    <property type="match status" value="1"/>
</dbReference>
<dbReference type="Pfam" id="PF08495">
    <property type="entry name" value="FIST"/>
    <property type="match status" value="1"/>
</dbReference>
<comment type="caution">
    <text evidence="4">The sequence shown here is derived from an EMBL/GenBank/DDBJ whole genome shotgun (WGS) entry which is preliminary data.</text>
</comment>
<dbReference type="InterPro" id="IPR013702">
    <property type="entry name" value="FIST_domain_N"/>
</dbReference>
<dbReference type="EMBL" id="JARVLH010000011">
    <property type="protein sequence ID" value="MEX5286350.1"/>
    <property type="molecule type" value="Genomic_DNA"/>
</dbReference>
<dbReference type="SMART" id="SM01204">
    <property type="entry name" value="FIST_C"/>
    <property type="match status" value="1"/>
</dbReference>
<dbReference type="InterPro" id="IPR019494">
    <property type="entry name" value="FIST_C"/>
</dbReference>
<keyword evidence="1 2" id="KW-0807">Transducer</keyword>
<dbReference type="Proteomes" id="UP001559623">
    <property type="component" value="Unassembled WGS sequence"/>
</dbReference>
<dbReference type="PANTHER" id="PTHR32089">
    <property type="entry name" value="METHYL-ACCEPTING CHEMOTAXIS PROTEIN MCPB"/>
    <property type="match status" value="1"/>
</dbReference>
<dbReference type="Pfam" id="PF10442">
    <property type="entry name" value="FIST_C"/>
    <property type="match status" value="1"/>
</dbReference>
<reference evidence="4 5" key="1">
    <citation type="submission" date="2023-04" db="EMBL/GenBank/DDBJ databases">
        <title>Genome Sequence of Selenomonas sputigena ATCC 33150.</title>
        <authorList>
            <person name="Miller D.P."/>
            <person name="Anvari S."/>
            <person name="Polson S.W."/>
            <person name="Macdonald M."/>
            <person name="Mcdowell J.V."/>
        </authorList>
    </citation>
    <scope>NUCLEOTIDE SEQUENCE [LARGE SCALE GENOMIC DNA]</scope>
    <source>
        <strain evidence="4 5">ATCC 33150</strain>
    </source>
</reference>
<proteinExistence type="predicted"/>
<dbReference type="SUPFAM" id="SSF58104">
    <property type="entry name" value="Methyl-accepting chemotaxis protein (MCP) signaling domain"/>
    <property type="match status" value="1"/>
</dbReference>
<evidence type="ECO:0000256" key="2">
    <source>
        <dbReference type="PROSITE-ProRule" id="PRU00284"/>
    </source>
</evidence>
<name>A0ABV3X823_9FIRM</name>
<dbReference type="Gene3D" id="1.10.287.950">
    <property type="entry name" value="Methyl-accepting chemotaxis protein"/>
    <property type="match status" value="1"/>
</dbReference>
<dbReference type="SMART" id="SM00897">
    <property type="entry name" value="FIST"/>
    <property type="match status" value="1"/>
</dbReference>
<evidence type="ECO:0000313" key="4">
    <source>
        <dbReference type="EMBL" id="MEX5286350.1"/>
    </source>
</evidence>
<gene>
    <name evidence="4" type="ORF">QCO44_12095</name>
</gene>
<evidence type="ECO:0000259" key="3">
    <source>
        <dbReference type="PROSITE" id="PS50111"/>
    </source>
</evidence>
<dbReference type="InterPro" id="IPR004089">
    <property type="entry name" value="MCPsignal_dom"/>
</dbReference>
<keyword evidence="5" id="KW-1185">Reference proteome</keyword>
<evidence type="ECO:0000256" key="1">
    <source>
        <dbReference type="ARBA" id="ARBA00023224"/>
    </source>
</evidence>
<dbReference type="SMART" id="SM00283">
    <property type="entry name" value="MA"/>
    <property type="match status" value="1"/>
</dbReference>
<protein>
    <submittedName>
        <fullName evidence="4">Methyl-accepting chemotaxis protein</fullName>
    </submittedName>
</protein>